<reference evidence="4" key="1">
    <citation type="journal article" date="2014" name="Genome Announc.">
        <title>Draft Genome Sequences of Three Alkaliphilic Bacillus Strains, Bacillus wakoensis JCM 9140T, Bacillus akibai JCM 9157T, and Bacillus hemicellulosilyticus JCM 9152T.</title>
        <authorList>
            <person name="Yuki M."/>
            <person name="Oshima K."/>
            <person name="Suda W."/>
            <person name="Oshida Y."/>
            <person name="Kitamura K."/>
            <person name="Iida T."/>
            <person name="Hattori M."/>
            <person name="Ohkuma M."/>
        </authorList>
    </citation>
    <scope>NUCLEOTIDE SEQUENCE [LARGE SCALE GENOMIC DNA]</scope>
    <source>
        <strain evidence="4">JCM 9140</strain>
    </source>
</reference>
<dbReference type="PROSITE" id="PS50943">
    <property type="entry name" value="HTH_CROC1"/>
    <property type="match status" value="1"/>
</dbReference>
<dbReference type="CDD" id="cd00093">
    <property type="entry name" value="HTH_XRE"/>
    <property type="match status" value="1"/>
</dbReference>
<dbReference type="PANTHER" id="PTHR46797:SF13">
    <property type="entry name" value="HTH-TYPE TRANSCRIPTIONAL REGULATOR SINR"/>
    <property type="match status" value="1"/>
</dbReference>
<protein>
    <submittedName>
        <fullName evidence="4">Regulator</fullName>
    </submittedName>
</protein>
<dbReference type="InterPro" id="IPR010981">
    <property type="entry name" value="SinR/SinI_dimer_dom"/>
</dbReference>
<feature type="domain" description="Sin" evidence="3">
    <location>
        <begin position="64"/>
        <end position="102"/>
    </location>
</feature>
<dbReference type="Proteomes" id="UP000018890">
    <property type="component" value="Unassembled WGS sequence"/>
</dbReference>
<organism evidence="4 5">
    <name type="scientific">Halalkalibacter wakoensis JCM 9140</name>
    <dbReference type="NCBI Taxonomy" id="1236970"/>
    <lineage>
        <taxon>Bacteria</taxon>
        <taxon>Bacillati</taxon>
        <taxon>Bacillota</taxon>
        <taxon>Bacilli</taxon>
        <taxon>Bacillales</taxon>
        <taxon>Bacillaceae</taxon>
        <taxon>Halalkalibacter</taxon>
    </lineage>
</organism>
<dbReference type="InterPro" id="IPR001387">
    <property type="entry name" value="Cro/C1-type_HTH"/>
</dbReference>
<dbReference type="InterPro" id="IPR050807">
    <property type="entry name" value="TransReg_Diox_bact_type"/>
</dbReference>
<dbReference type="STRING" id="1236970.JCM9140_4823"/>
<keyword evidence="1" id="KW-0238">DNA-binding</keyword>
<dbReference type="RefSeq" id="WP_034751578.1">
    <property type="nucleotide sequence ID" value="NZ_BAUT01000128.1"/>
</dbReference>
<keyword evidence="5" id="KW-1185">Reference proteome</keyword>
<evidence type="ECO:0000313" key="5">
    <source>
        <dbReference type="Proteomes" id="UP000018890"/>
    </source>
</evidence>
<dbReference type="InterPro" id="IPR010982">
    <property type="entry name" value="Lambda_DNA-bd_dom_sf"/>
</dbReference>
<evidence type="ECO:0000259" key="2">
    <source>
        <dbReference type="PROSITE" id="PS50943"/>
    </source>
</evidence>
<dbReference type="SUPFAM" id="SSF47413">
    <property type="entry name" value="lambda repressor-like DNA-binding domains"/>
    <property type="match status" value="1"/>
</dbReference>
<sequence>MIGTRIKEERLKKGFSLSELALRADVAISYLSSVERNIQSNPSIQFLEKIAEALDTQIHSLMGNKNEELDGDLDEEWLQLAKEAQNSGISKQQFVEYLEFTKWQKQKEQEK</sequence>
<evidence type="ECO:0000259" key="3">
    <source>
        <dbReference type="PROSITE" id="PS51500"/>
    </source>
</evidence>
<dbReference type="PROSITE" id="PS51500">
    <property type="entry name" value="SIN"/>
    <property type="match status" value="1"/>
</dbReference>
<dbReference type="OrthoDB" id="1859224at2"/>
<dbReference type="SUPFAM" id="SSF47406">
    <property type="entry name" value="SinR repressor dimerisation domain-like"/>
    <property type="match status" value="1"/>
</dbReference>
<dbReference type="Pfam" id="PF08671">
    <property type="entry name" value="SinI"/>
    <property type="match status" value="1"/>
</dbReference>
<comment type="caution">
    <text evidence="4">The sequence shown here is derived from an EMBL/GenBank/DDBJ whole genome shotgun (WGS) entry which is preliminary data.</text>
</comment>
<name>W4Q9D0_9BACI</name>
<feature type="domain" description="HTH cro/C1-type" evidence="2">
    <location>
        <begin position="6"/>
        <end position="61"/>
    </location>
</feature>
<dbReference type="PANTHER" id="PTHR46797">
    <property type="entry name" value="HTH-TYPE TRANSCRIPTIONAL REGULATOR"/>
    <property type="match status" value="1"/>
</dbReference>
<accession>W4Q9D0</accession>
<gene>
    <name evidence="4" type="ORF">JCM9140_4823</name>
</gene>
<evidence type="ECO:0000256" key="1">
    <source>
        <dbReference type="ARBA" id="ARBA00023125"/>
    </source>
</evidence>
<dbReference type="AlphaFoldDB" id="W4Q9D0"/>
<evidence type="ECO:0000313" key="4">
    <source>
        <dbReference type="EMBL" id="GAE28577.1"/>
    </source>
</evidence>
<dbReference type="GO" id="GO:0005829">
    <property type="term" value="C:cytosol"/>
    <property type="evidence" value="ECO:0007669"/>
    <property type="project" value="TreeGrafter"/>
</dbReference>
<dbReference type="EMBL" id="BAUT01000128">
    <property type="protein sequence ID" value="GAE28577.1"/>
    <property type="molecule type" value="Genomic_DNA"/>
</dbReference>
<dbReference type="GO" id="GO:0003700">
    <property type="term" value="F:DNA-binding transcription factor activity"/>
    <property type="evidence" value="ECO:0007669"/>
    <property type="project" value="TreeGrafter"/>
</dbReference>
<dbReference type="GO" id="GO:0046983">
    <property type="term" value="F:protein dimerization activity"/>
    <property type="evidence" value="ECO:0007669"/>
    <property type="project" value="InterPro"/>
</dbReference>
<dbReference type="Gene3D" id="1.10.260.40">
    <property type="entry name" value="lambda repressor-like DNA-binding domains"/>
    <property type="match status" value="1"/>
</dbReference>
<dbReference type="SMART" id="SM00530">
    <property type="entry name" value="HTH_XRE"/>
    <property type="match status" value="1"/>
</dbReference>
<proteinExistence type="predicted"/>
<dbReference type="GO" id="GO:0003677">
    <property type="term" value="F:DNA binding"/>
    <property type="evidence" value="ECO:0007669"/>
    <property type="project" value="UniProtKB-KW"/>
</dbReference>
<dbReference type="Pfam" id="PF01381">
    <property type="entry name" value="HTH_3"/>
    <property type="match status" value="1"/>
</dbReference>
<dbReference type="InterPro" id="IPR036281">
    <property type="entry name" value="SinR/SinI_dimer_dom_sf"/>
</dbReference>